<keyword evidence="3" id="KW-1185">Reference proteome</keyword>
<evidence type="ECO:0000313" key="3">
    <source>
        <dbReference type="Proteomes" id="UP000001542"/>
    </source>
</evidence>
<sequence>MNDSNKKVGYGGKSRFGDGNSRVLLALQGGAHGITKPESELSRPKNTTFSYSGQTFITPAKPQSVSKSTKNSDANTQAQSLFPKLKNNAPQKIEKESFILDVLPPIPLANTPESSDSSKKSSSGRFLSPTNEEMETYTLPSGFEVSQKSPPSPKIKKFDPFQPIEMSDNTPNIDEHFQQVRLTAAKTTLSTPLHSANSNFVLDESSSHYSEEDQYSIQSSMEDNYIPPPPPNYGPIKPKRGPDGRVTIPLALQYVPPQIPDDDNISKVPPRLLELLHCKTNSVQFLVLSGVPVDGYRPKLIKKAISDLQELLEICIKKGYAAEAKFVDDAIKNAKADLNERLATADVSEVFDVEDQISEVQTEMEQKKHAFESHLARMDAEAALQKKELQLKLDDDLDAIDSEWTSPSKSKKFSRVSAKLQNMRKEAMTLLNAKRYEEAERVNQIADKLAEEEALQAQEAMKAQYMKCLKKRQEQYESEIMNIDMAFERKKLTMIKDYKAVQNALNKRMDKLQTKKESITAPTRTMNSRKSSKIANNDQTLFEPSMQSFKDINISPTRGLAIKPLSKIRRTTITRRNYDQ</sequence>
<feature type="compositionally biased region" description="Polar residues" evidence="1">
    <location>
        <begin position="44"/>
        <end position="80"/>
    </location>
</feature>
<dbReference type="EMBL" id="DS113370">
    <property type="protein sequence ID" value="EAY08802.1"/>
    <property type="molecule type" value="Genomic_DNA"/>
</dbReference>
<proteinExistence type="predicted"/>
<evidence type="ECO:0000313" key="2">
    <source>
        <dbReference type="EMBL" id="EAY08802.1"/>
    </source>
</evidence>
<gene>
    <name evidence="2" type="ORF">TVAG_213110</name>
</gene>
<dbReference type="AlphaFoldDB" id="A2EET6"/>
<dbReference type="OrthoDB" id="10690529at2759"/>
<dbReference type="PANTHER" id="PTHR47026:SF2">
    <property type="entry name" value="FLAGELLAR ASSOCIATED PROTEIN"/>
    <property type="match status" value="1"/>
</dbReference>
<dbReference type="Proteomes" id="UP000001542">
    <property type="component" value="Unassembled WGS sequence"/>
</dbReference>
<organism evidence="2 3">
    <name type="scientific">Trichomonas vaginalis (strain ATCC PRA-98 / G3)</name>
    <dbReference type="NCBI Taxonomy" id="412133"/>
    <lineage>
        <taxon>Eukaryota</taxon>
        <taxon>Metamonada</taxon>
        <taxon>Parabasalia</taxon>
        <taxon>Trichomonadida</taxon>
        <taxon>Trichomonadidae</taxon>
        <taxon>Trichomonas</taxon>
    </lineage>
</organism>
<dbReference type="VEuPathDB" id="TrichDB:TVAG_213110"/>
<accession>A2EET6</accession>
<dbReference type="VEuPathDB" id="TrichDB:TVAGG3_0061230"/>
<reference evidence="2" key="2">
    <citation type="journal article" date="2007" name="Science">
        <title>Draft genome sequence of the sexually transmitted pathogen Trichomonas vaginalis.</title>
        <authorList>
            <person name="Carlton J.M."/>
            <person name="Hirt R.P."/>
            <person name="Silva J.C."/>
            <person name="Delcher A.L."/>
            <person name="Schatz M."/>
            <person name="Zhao Q."/>
            <person name="Wortman J.R."/>
            <person name="Bidwell S.L."/>
            <person name="Alsmark U.C.M."/>
            <person name="Besteiro S."/>
            <person name="Sicheritz-Ponten T."/>
            <person name="Noel C.J."/>
            <person name="Dacks J.B."/>
            <person name="Foster P.G."/>
            <person name="Simillion C."/>
            <person name="Van de Peer Y."/>
            <person name="Miranda-Saavedra D."/>
            <person name="Barton G.J."/>
            <person name="Westrop G.D."/>
            <person name="Mueller S."/>
            <person name="Dessi D."/>
            <person name="Fiori P.L."/>
            <person name="Ren Q."/>
            <person name="Paulsen I."/>
            <person name="Zhang H."/>
            <person name="Bastida-Corcuera F.D."/>
            <person name="Simoes-Barbosa A."/>
            <person name="Brown M.T."/>
            <person name="Hayes R.D."/>
            <person name="Mukherjee M."/>
            <person name="Okumura C.Y."/>
            <person name="Schneider R."/>
            <person name="Smith A.J."/>
            <person name="Vanacova S."/>
            <person name="Villalvazo M."/>
            <person name="Haas B.J."/>
            <person name="Pertea M."/>
            <person name="Feldblyum T.V."/>
            <person name="Utterback T.R."/>
            <person name="Shu C.L."/>
            <person name="Osoegawa K."/>
            <person name="de Jong P.J."/>
            <person name="Hrdy I."/>
            <person name="Horvathova L."/>
            <person name="Zubacova Z."/>
            <person name="Dolezal P."/>
            <person name="Malik S.B."/>
            <person name="Logsdon J.M. Jr."/>
            <person name="Henze K."/>
            <person name="Gupta A."/>
            <person name="Wang C.C."/>
            <person name="Dunne R.L."/>
            <person name="Upcroft J.A."/>
            <person name="Upcroft P."/>
            <person name="White O."/>
            <person name="Salzberg S.L."/>
            <person name="Tang P."/>
            <person name="Chiu C.-H."/>
            <person name="Lee Y.-S."/>
            <person name="Embley T.M."/>
            <person name="Coombs G.H."/>
            <person name="Mottram J.C."/>
            <person name="Tachezy J."/>
            <person name="Fraser-Liggett C.M."/>
            <person name="Johnson P.J."/>
        </authorList>
    </citation>
    <scope>NUCLEOTIDE SEQUENCE [LARGE SCALE GENOMIC DNA]</scope>
    <source>
        <strain evidence="2">G3</strain>
    </source>
</reference>
<reference evidence="2" key="1">
    <citation type="submission" date="2006-10" db="EMBL/GenBank/DDBJ databases">
        <authorList>
            <person name="Amadeo P."/>
            <person name="Zhao Q."/>
            <person name="Wortman J."/>
            <person name="Fraser-Liggett C."/>
            <person name="Carlton J."/>
        </authorList>
    </citation>
    <scope>NUCLEOTIDE SEQUENCE</scope>
    <source>
        <strain evidence="2">G3</strain>
    </source>
</reference>
<dbReference type="KEGG" id="tva:4766709"/>
<feature type="region of interest" description="Disordered" evidence="1">
    <location>
        <begin position="34"/>
        <end position="88"/>
    </location>
</feature>
<evidence type="ECO:0000256" key="1">
    <source>
        <dbReference type="SAM" id="MobiDB-lite"/>
    </source>
</evidence>
<name>A2EET6_TRIV3</name>
<dbReference type="InParanoid" id="A2EET6"/>
<dbReference type="SMR" id="A2EET6"/>
<dbReference type="PANTHER" id="PTHR47026">
    <property type="entry name" value="PIGMENTOSA GTPASE REGULATOR-LIKE PROTEIN, PUTATIVE-RELATED"/>
    <property type="match status" value="1"/>
</dbReference>
<protein>
    <submittedName>
        <fullName evidence="2">Uncharacterized protein</fullName>
    </submittedName>
</protein>
<dbReference type="RefSeq" id="XP_001321025.1">
    <property type="nucleotide sequence ID" value="XM_001320990.1"/>
</dbReference>
<feature type="region of interest" description="Disordered" evidence="1">
    <location>
        <begin position="109"/>
        <end position="132"/>
    </location>
</feature>